<keyword evidence="3" id="KW-0805">Transcription regulation</keyword>
<accession>A0A2N3V3L1</accession>
<dbReference type="PRINTS" id="PR01590">
    <property type="entry name" value="HTHFIS"/>
</dbReference>
<dbReference type="InterPro" id="IPR011006">
    <property type="entry name" value="CheY-like_superfamily"/>
</dbReference>
<dbReference type="AlphaFoldDB" id="A0A2N3V3L1"/>
<dbReference type="SMART" id="SM00448">
    <property type="entry name" value="REC"/>
    <property type="match status" value="1"/>
</dbReference>
<dbReference type="SUPFAM" id="SSF52540">
    <property type="entry name" value="P-loop containing nucleoside triphosphate hydrolases"/>
    <property type="match status" value="1"/>
</dbReference>
<dbReference type="PROSITE" id="PS00676">
    <property type="entry name" value="SIGMA54_INTERACT_2"/>
    <property type="match status" value="1"/>
</dbReference>
<keyword evidence="6" id="KW-0597">Phosphoprotein</keyword>
<dbReference type="Pfam" id="PF00072">
    <property type="entry name" value="Response_reg"/>
    <property type="match status" value="1"/>
</dbReference>
<dbReference type="Pfam" id="PF25601">
    <property type="entry name" value="AAA_lid_14"/>
    <property type="match status" value="1"/>
</dbReference>
<name>A0A2N3V3L1_9BACT</name>
<dbReference type="InterPro" id="IPR027417">
    <property type="entry name" value="P-loop_NTPase"/>
</dbReference>
<sequence>MILIIDDDVAVRASLSILLKQHGFKTKEAASPKEALEVAQQHTPQLVIMDMNFSIDTTGNDGLQLLEAFKQRMPELPVILITGWGSISLAVEGMRLGAADFITKPWSNDYLVQAVRTALSLSQQAPAKDEALTRKKLDQQYDFGYIVGQDPQLLKILKRIGQIAPTDASVLIEGESGTGKELIAEAVHRNSLRKSQPFVKVNLGGISASLFESEMFGHKRGAFTDAKADRVGRFEMANKGTIFLDEIGELDLNSQVKLLRVLQDRTYEVLGDSRSRKLDIRVVCATNRNLEQMVEEGKFREDLFYRINLIKVRIPSLRERPDDIPLLVQFFVENMKKTYNRPELELSPKALQWLKELPFPGNIRELKNLVERTVLVAEDDVLRAEDFQAQAQQGPVKAGDKTLPAVGTMTLDEMEASMIRKSMAYYHNNISKVARALGLSRAALYRRLEKFGIPYEAQD</sequence>
<evidence type="ECO:0000259" key="7">
    <source>
        <dbReference type="PROSITE" id="PS50045"/>
    </source>
</evidence>
<proteinExistence type="predicted"/>
<dbReference type="InterPro" id="IPR003593">
    <property type="entry name" value="AAA+_ATPase"/>
</dbReference>
<dbReference type="PROSITE" id="PS00688">
    <property type="entry name" value="SIGMA54_INTERACT_3"/>
    <property type="match status" value="1"/>
</dbReference>
<dbReference type="EMBL" id="PJMU01000001">
    <property type="protein sequence ID" value="PKV76146.1"/>
    <property type="molecule type" value="Genomic_DNA"/>
</dbReference>
<feature type="domain" description="Response regulatory" evidence="8">
    <location>
        <begin position="1"/>
        <end position="119"/>
    </location>
</feature>
<dbReference type="GO" id="GO:0006355">
    <property type="term" value="P:regulation of DNA-templated transcription"/>
    <property type="evidence" value="ECO:0007669"/>
    <property type="project" value="InterPro"/>
</dbReference>
<protein>
    <submittedName>
        <fullName evidence="9">DNA-binding NtrC family response regulator</fullName>
    </submittedName>
</protein>
<dbReference type="InterPro" id="IPR002078">
    <property type="entry name" value="Sigma_54_int"/>
</dbReference>
<dbReference type="Proteomes" id="UP000233782">
    <property type="component" value="Unassembled WGS sequence"/>
</dbReference>
<evidence type="ECO:0000313" key="10">
    <source>
        <dbReference type="Proteomes" id="UP000233782"/>
    </source>
</evidence>
<evidence type="ECO:0000256" key="6">
    <source>
        <dbReference type="PROSITE-ProRule" id="PRU00169"/>
    </source>
</evidence>
<dbReference type="SUPFAM" id="SSF46689">
    <property type="entry name" value="Homeodomain-like"/>
    <property type="match status" value="1"/>
</dbReference>
<dbReference type="RefSeq" id="WP_101443305.1">
    <property type="nucleotide sequence ID" value="NZ_PJMU01000001.1"/>
</dbReference>
<dbReference type="GO" id="GO:0043565">
    <property type="term" value="F:sequence-specific DNA binding"/>
    <property type="evidence" value="ECO:0007669"/>
    <property type="project" value="InterPro"/>
</dbReference>
<feature type="modified residue" description="4-aspartylphosphate" evidence="6">
    <location>
        <position position="50"/>
    </location>
</feature>
<dbReference type="SUPFAM" id="SSF52172">
    <property type="entry name" value="CheY-like"/>
    <property type="match status" value="1"/>
</dbReference>
<evidence type="ECO:0000259" key="8">
    <source>
        <dbReference type="PROSITE" id="PS50110"/>
    </source>
</evidence>
<dbReference type="PANTHER" id="PTHR32071">
    <property type="entry name" value="TRANSCRIPTIONAL REGULATORY PROTEIN"/>
    <property type="match status" value="1"/>
</dbReference>
<dbReference type="Gene3D" id="3.40.50.300">
    <property type="entry name" value="P-loop containing nucleotide triphosphate hydrolases"/>
    <property type="match status" value="1"/>
</dbReference>
<keyword evidence="1" id="KW-0547">Nucleotide-binding</keyword>
<evidence type="ECO:0000256" key="1">
    <source>
        <dbReference type="ARBA" id="ARBA00022741"/>
    </source>
</evidence>
<keyword evidence="4 9" id="KW-0238">DNA-binding</keyword>
<dbReference type="InterPro" id="IPR025943">
    <property type="entry name" value="Sigma_54_int_dom_ATP-bd_2"/>
</dbReference>
<organism evidence="9 10">
    <name type="scientific">Pontibacter ramchanderi</name>
    <dbReference type="NCBI Taxonomy" id="1179743"/>
    <lineage>
        <taxon>Bacteria</taxon>
        <taxon>Pseudomonadati</taxon>
        <taxon>Bacteroidota</taxon>
        <taxon>Cytophagia</taxon>
        <taxon>Cytophagales</taxon>
        <taxon>Hymenobacteraceae</taxon>
        <taxon>Pontibacter</taxon>
    </lineage>
</organism>
<dbReference type="InterPro" id="IPR025944">
    <property type="entry name" value="Sigma_54_int_dom_CS"/>
</dbReference>
<keyword evidence="2" id="KW-0067">ATP-binding</keyword>
<dbReference type="GO" id="GO:0005524">
    <property type="term" value="F:ATP binding"/>
    <property type="evidence" value="ECO:0007669"/>
    <property type="project" value="UniProtKB-KW"/>
</dbReference>
<dbReference type="Pfam" id="PF02954">
    <property type="entry name" value="HTH_8"/>
    <property type="match status" value="1"/>
</dbReference>
<dbReference type="InterPro" id="IPR058031">
    <property type="entry name" value="AAA_lid_NorR"/>
</dbReference>
<dbReference type="FunFam" id="3.40.50.300:FF:000006">
    <property type="entry name" value="DNA-binding transcriptional regulator NtrC"/>
    <property type="match status" value="1"/>
</dbReference>
<dbReference type="CDD" id="cd00009">
    <property type="entry name" value="AAA"/>
    <property type="match status" value="1"/>
</dbReference>
<evidence type="ECO:0000256" key="5">
    <source>
        <dbReference type="ARBA" id="ARBA00023163"/>
    </source>
</evidence>
<reference evidence="9 10" key="1">
    <citation type="submission" date="2017-12" db="EMBL/GenBank/DDBJ databases">
        <title>Genomic Encyclopedia of Type Strains, Phase III (KMG-III): the genomes of soil and plant-associated and newly described type strains.</title>
        <authorList>
            <person name="Whitman W."/>
        </authorList>
    </citation>
    <scope>NUCLEOTIDE SEQUENCE [LARGE SCALE GENOMIC DNA]</scope>
    <source>
        <strain evidence="9 10">LP43</strain>
    </source>
</reference>
<evidence type="ECO:0000256" key="2">
    <source>
        <dbReference type="ARBA" id="ARBA00022840"/>
    </source>
</evidence>
<dbReference type="PROSITE" id="PS00675">
    <property type="entry name" value="SIGMA54_INTERACT_1"/>
    <property type="match status" value="1"/>
</dbReference>
<keyword evidence="5" id="KW-0804">Transcription</keyword>
<keyword evidence="10" id="KW-1185">Reference proteome</keyword>
<dbReference type="InterPro" id="IPR009057">
    <property type="entry name" value="Homeodomain-like_sf"/>
</dbReference>
<dbReference type="Gene3D" id="1.10.10.60">
    <property type="entry name" value="Homeodomain-like"/>
    <property type="match status" value="1"/>
</dbReference>
<dbReference type="PROSITE" id="PS50110">
    <property type="entry name" value="RESPONSE_REGULATORY"/>
    <property type="match status" value="1"/>
</dbReference>
<evidence type="ECO:0000256" key="3">
    <source>
        <dbReference type="ARBA" id="ARBA00023015"/>
    </source>
</evidence>
<feature type="domain" description="Sigma-54 factor interaction" evidence="7">
    <location>
        <begin position="146"/>
        <end position="375"/>
    </location>
</feature>
<dbReference type="PROSITE" id="PS50045">
    <property type="entry name" value="SIGMA54_INTERACT_4"/>
    <property type="match status" value="1"/>
</dbReference>
<comment type="caution">
    <text evidence="9">The sequence shown here is derived from an EMBL/GenBank/DDBJ whole genome shotgun (WGS) entry which is preliminary data.</text>
</comment>
<dbReference type="Gene3D" id="3.40.50.2300">
    <property type="match status" value="1"/>
</dbReference>
<dbReference type="Gene3D" id="1.10.8.60">
    <property type="match status" value="1"/>
</dbReference>
<dbReference type="PANTHER" id="PTHR32071:SF57">
    <property type="entry name" value="C4-DICARBOXYLATE TRANSPORT TRANSCRIPTIONAL REGULATORY PROTEIN DCTD"/>
    <property type="match status" value="1"/>
</dbReference>
<dbReference type="InterPro" id="IPR001789">
    <property type="entry name" value="Sig_transdc_resp-reg_receiver"/>
</dbReference>
<dbReference type="InterPro" id="IPR025662">
    <property type="entry name" value="Sigma_54_int_dom_ATP-bd_1"/>
</dbReference>
<gene>
    <name evidence="9" type="ORF">BD749_1096</name>
</gene>
<dbReference type="SMART" id="SM00382">
    <property type="entry name" value="AAA"/>
    <property type="match status" value="1"/>
</dbReference>
<dbReference type="OrthoDB" id="9782110at2"/>
<evidence type="ECO:0000256" key="4">
    <source>
        <dbReference type="ARBA" id="ARBA00023125"/>
    </source>
</evidence>
<evidence type="ECO:0000313" key="9">
    <source>
        <dbReference type="EMBL" id="PKV76146.1"/>
    </source>
</evidence>
<dbReference type="GO" id="GO:0000160">
    <property type="term" value="P:phosphorelay signal transduction system"/>
    <property type="evidence" value="ECO:0007669"/>
    <property type="project" value="InterPro"/>
</dbReference>
<dbReference type="Pfam" id="PF00158">
    <property type="entry name" value="Sigma54_activat"/>
    <property type="match status" value="1"/>
</dbReference>
<dbReference type="InterPro" id="IPR002197">
    <property type="entry name" value="HTH_Fis"/>
</dbReference>